<feature type="region of interest" description="Disordered" evidence="1">
    <location>
        <begin position="209"/>
        <end position="239"/>
    </location>
</feature>
<dbReference type="Gene3D" id="2.40.50.230">
    <property type="entry name" value="Gp5 N-terminal domain"/>
    <property type="match status" value="1"/>
</dbReference>
<protein>
    <recommendedName>
        <fullName evidence="2">Gp5/Type VI secretion system Vgr C-terminal trimerisation domain-containing protein</fullName>
    </recommendedName>
</protein>
<gene>
    <name evidence="3" type="ORF">ALP84_01563</name>
</gene>
<feature type="domain" description="Gp5/Type VI secretion system Vgr C-terminal trimerisation" evidence="2">
    <location>
        <begin position="39"/>
        <end position="146"/>
    </location>
</feature>
<dbReference type="SUPFAM" id="SSF69349">
    <property type="entry name" value="Phage fibre proteins"/>
    <property type="match status" value="1"/>
</dbReference>
<feature type="compositionally biased region" description="Low complexity" evidence="1">
    <location>
        <begin position="224"/>
        <end position="238"/>
    </location>
</feature>
<dbReference type="InterPro" id="IPR054030">
    <property type="entry name" value="Gp5_Vgr_C"/>
</dbReference>
<evidence type="ECO:0000256" key="1">
    <source>
        <dbReference type="SAM" id="MobiDB-lite"/>
    </source>
</evidence>
<evidence type="ECO:0000259" key="2">
    <source>
        <dbReference type="Pfam" id="PF22178"/>
    </source>
</evidence>
<evidence type="ECO:0000313" key="3">
    <source>
        <dbReference type="EMBL" id="RMR54371.1"/>
    </source>
</evidence>
<dbReference type="AlphaFoldDB" id="A0A3M4VR96"/>
<sequence>MEVLVTFLEGDPDQPLVTGCLYHAENTPPYALPEHRTRSVFKTLSSPGGGGSNELRIEDRKDQEQIFIHAQRNWDQSIGHDQKIHVGNERHDRVEANSYSEFGAEEHCTVNADRKVEIRANDHLSIAQVQNIKVGMAQLVEAGQEIHLKSGDKTVIDAGMELTLRVGGSFIKIDHSGVSINGPLVRTNQGGWPGIGTELPPVLPIAPKAADTSPSGRKLLAVQTPPKTETSTSSKGPEALIVDVWGDPDQGSQVILLGPEEQP</sequence>
<dbReference type="Proteomes" id="UP000278332">
    <property type="component" value="Unassembled WGS sequence"/>
</dbReference>
<accession>A0A3M4VR96</accession>
<comment type="caution">
    <text evidence="3">The sequence shown here is derived from an EMBL/GenBank/DDBJ whole genome shotgun (WGS) entry which is preliminary data.</text>
</comment>
<dbReference type="Pfam" id="PF22178">
    <property type="entry name" value="Gp5_trimer_C"/>
    <property type="match status" value="1"/>
</dbReference>
<proteinExistence type="predicted"/>
<organism evidence="3 4">
    <name type="scientific">Pseudomonas cichorii</name>
    <dbReference type="NCBI Taxonomy" id="36746"/>
    <lineage>
        <taxon>Bacteria</taxon>
        <taxon>Pseudomonadati</taxon>
        <taxon>Pseudomonadota</taxon>
        <taxon>Gammaproteobacteria</taxon>
        <taxon>Pseudomonadales</taxon>
        <taxon>Pseudomonadaceae</taxon>
        <taxon>Pseudomonas</taxon>
    </lineage>
</organism>
<reference evidence="3 4" key="1">
    <citation type="submission" date="2018-08" db="EMBL/GenBank/DDBJ databases">
        <title>Recombination of ecologically and evolutionarily significant loci maintains genetic cohesion in the Pseudomonas syringae species complex.</title>
        <authorList>
            <person name="Dillon M."/>
            <person name="Thakur S."/>
            <person name="Almeida R.N.D."/>
            <person name="Weir B.S."/>
            <person name="Guttman D.S."/>
        </authorList>
    </citation>
    <scope>NUCLEOTIDE SEQUENCE [LARGE SCALE GENOMIC DNA]</scope>
    <source>
        <strain evidence="3 4">ICMP 6917</strain>
    </source>
</reference>
<name>A0A3M4VR96_PSECI</name>
<evidence type="ECO:0000313" key="4">
    <source>
        <dbReference type="Proteomes" id="UP000278332"/>
    </source>
</evidence>
<dbReference type="EMBL" id="RBRY01000119">
    <property type="protein sequence ID" value="RMR54371.1"/>
    <property type="molecule type" value="Genomic_DNA"/>
</dbReference>
<dbReference type="InterPro" id="IPR037026">
    <property type="entry name" value="Vgr_OB-fold_dom_sf"/>
</dbReference>